<dbReference type="GO" id="GO:0005764">
    <property type="term" value="C:lysosome"/>
    <property type="evidence" value="ECO:0007669"/>
    <property type="project" value="InterPro"/>
</dbReference>
<evidence type="ECO:0008006" key="10">
    <source>
        <dbReference type="Google" id="ProtNLM"/>
    </source>
</evidence>
<evidence type="ECO:0000256" key="1">
    <source>
        <dbReference type="ARBA" id="ARBA00004370"/>
    </source>
</evidence>
<comment type="subcellular location">
    <subcellularLocation>
        <location evidence="1">Membrane</location>
    </subcellularLocation>
</comment>
<evidence type="ECO:0000256" key="7">
    <source>
        <dbReference type="SAM" id="Phobius"/>
    </source>
</evidence>
<dbReference type="PANTHER" id="PTHR11923:SF56">
    <property type="entry name" value="LYSOSOME MEMBRANE PROTEIN 2"/>
    <property type="match status" value="1"/>
</dbReference>
<dbReference type="InterPro" id="IPR005429">
    <property type="entry name" value="LimpII"/>
</dbReference>
<gene>
    <name evidence="8" type="primary">scarb2</name>
</gene>
<evidence type="ECO:0000256" key="3">
    <source>
        <dbReference type="ARBA" id="ARBA00022692"/>
    </source>
</evidence>
<dbReference type="AlphaFoldDB" id="A0A672M7R5"/>
<dbReference type="PRINTS" id="PR01609">
    <property type="entry name" value="CD36FAMILY"/>
</dbReference>
<evidence type="ECO:0000256" key="4">
    <source>
        <dbReference type="ARBA" id="ARBA00022989"/>
    </source>
</evidence>
<dbReference type="Proteomes" id="UP000472262">
    <property type="component" value="Unassembled WGS sequence"/>
</dbReference>
<feature type="transmembrane region" description="Helical" evidence="7">
    <location>
        <begin position="406"/>
        <end position="437"/>
    </location>
</feature>
<keyword evidence="6" id="KW-0325">Glycoprotein</keyword>
<dbReference type="PRINTS" id="PR01611">
    <property type="entry name" value="LIMPII"/>
</dbReference>
<dbReference type="GO" id="GO:0016020">
    <property type="term" value="C:membrane"/>
    <property type="evidence" value="ECO:0007669"/>
    <property type="project" value="UniProtKB-SubCell"/>
</dbReference>
<evidence type="ECO:0000313" key="8">
    <source>
        <dbReference type="Ensembl" id="ENSSGRP00000032752.1"/>
    </source>
</evidence>
<dbReference type="GO" id="GO:0006898">
    <property type="term" value="P:receptor-mediated endocytosis"/>
    <property type="evidence" value="ECO:0007669"/>
    <property type="project" value="TreeGrafter"/>
</dbReference>
<feature type="transmembrane region" description="Helical" evidence="7">
    <location>
        <begin position="7"/>
        <end position="31"/>
    </location>
</feature>
<keyword evidence="9" id="KW-1185">Reference proteome</keyword>
<comment type="similarity">
    <text evidence="2">Belongs to the CD36 family.</text>
</comment>
<reference evidence="8" key="1">
    <citation type="submission" date="2025-08" db="UniProtKB">
        <authorList>
            <consortium name="Ensembl"/>
        </authorList>
    </citation>
    <scope>IDENTIFICATION</scope>
</reference>
<accession>A0A672M7R5</accession>
<dbReference type="GO" id="GO:0005044">
    <property type="term" value="F:scavenger receptor activity"/>
    <property type="evidence" value="ECO:0007669"/>
    <property type="project" value="InterPro"/>
</dbReference>
<dbReference type="PANTHER" id="PTHR11923">
    <property type="entry name" value="SCAVENGER RECEPTOR CLASS B TYPE-1 SR-B1"/>
    <property type="match status" value="1"/>
</dbReference>
<evidence type="ECO:0000256" key="5">
    <source>
        <dbReference type="ARBA" id="ARBA00023136"/>
    </source>
</evidence>
<dbReference type="Ensembl" id="ENSSGRT00000035163.1">
    <property type="protein sequence ID" value="ENSSGRP00000032752.1"/>
    <property type="gene ID" value="ENSSGRG00000018130.1"/>
</dbReference>
<keyword evidence="3 7" id="KW-0812">Transmembrane</keyword>
<dbReference type="Pfam" id="PF01130">
    <property type="entry name" value="CD36"/>
    <property type="match status" value="1"/>
</dbReference>
<keyword evidence="5 7" id="KW-0472">Membrane</keyword>
<proteinExistence type="inferred from homology"/>
<protein>
    <recommendedName>
        <fullName evidence="10">Scavenger receptor class B, member 2a</fullName>
    </recommendedName>
</protein>
<reference evidence="8" key="2">
    <citation type="submission" date="2025-09" db="UniProtKB">
        <authorList>
            <consortium name="Ensembl"/>
        </authorList>
    </citation>
    <scope>IDENTIFICATION</scope>
</reference>
<sequence length="502" mass="56887">MTRRSCAIYATGIVCAHLLILGIALLVAQVFQTMIQERIKKEITLAENSRVLEGWINPPPPVYMQYFFFNVTNSDEFLAGKEKPKVTQIGPYTYREYRPRENVTFLENGTKIFATNPKSFVFLRNMSSGDPAVDRVITVNIPFIAVMNELNSYSFFLRSAVSMWMGSMGIEVFMNRTVHEVLWGFKDPLLSKLHAMRPEVDEHFGLMYNKNGTHEGEFVFHTGEKNYMDYGKIDTWNGISQMNWWSSNQSNMINGTDGSVFHTFLSRKELLYIFAADLCRSIHLAYVADKEVKGIPAFRFAPPSDVLAPPDENPSNAGFCVPAGDCLGKGVLKVSVCRQGAPIVVSFPHFYQADKRYINAIDGMNPNEEEHETYLDINPTTGVPIRALKTSHKTTKEFHLFSQMRMLLLIVTVMSNFPVIIVGLGVILLVVLIFLVCRNRQRKNEVKRIDFTEAFHSFATTKDETAYTQVSNQAEDSPENRTNQPLRNGSYIAMSPVEAQKC</sequence>
<dbReference type="InterPro" id="IPR002159">
    <property type="entry name" value="CD36_fam"/>
</dbReference>
<keyword evidence="4 7" id="KW-1133">Transmembrane helix</keyword>
<organism evidence="8 9">
    <name type="scientific">Sinocyclocheilus grahami</name>
    <name type="common">Dianchi golden-line fish</name>
    <name type="synonym">Barbus grahami</name>
    <dbReference type="NCBI Taxonomy" id="75366"/>
    <lineage>
        <taxon>Eukaryota</taxon>
        <taxon>Metazoa</taxon>
        <taxon>Chordata</taxon>
        <taxon>Craniata</taxon>
        <taxon>Vertebrata</taxon>
        <taxon>Euteleostomi</taxon>
        <taxon>Actinopterygii</taxon>
        <taxon>Neopterygii</taxon>
        <taxon>Teleostei</taxon>
        <taxon>Ostariophysi</taxon>
        <taxon>Cypriniformes</taxon>
        <taxon>Cyprinidae</taxon>
        <taxon>Cyprininae</taxon>
        <taxon>Sinocyclocheilus</taxon>
    </lineage>
</organism>
<evidence type="ECO:0000313" key="9">
    <source>
        <dbReference type="Proteomes" id="UP000472262"/>
    </source>
</evidence>
<evidence type="ECO:0000256" key="6">
    <source>
        <dbReference type="ARBA" id="ARBA00023180"/>
    </source>
</evidence>
<dbReference type="GO" id="GO:0006622">
    <property type="term" value="P:protein targeting to lysosome"/>
    <property type="evidence" value="ECO:0007669"/>
    <property type="project" value="TreeGrafter"/>
</dbReference>
<name>A0A672M7R5_SINGR</name>
<evidence type="ECO:0000256" key="2">
    <source>
        <dbReference type="ARBA" id="ARBA00010532"/>
    </source>
</evidence>